<feature type="domain" description="YcaO" evidence="1">
    <location>
        <begin position="117"/>
        <end position="502"/>
    </location>
</feature>
<dbReference type="InterPro" id="IPR027624">
    <property type="entry name" value="TOMM_cyclo_SagD"/>
</dbReference>
<name>A0A1G2ID33_9BACT</name>
<gene>
    <name evidence="2" type="ORF">A2908_01715</name>
</gene>
<evidence type="ECO:0000313" key="2">
    <source>
        <dbReference type="EMBL" id="OGZ72636.1"/>
    </source>
</evidence>
<reference evidence="2 3" key="1">
    <citation type="journal article" date="2016" name="Nat. Commun.">
        <title>Thousands of microbial genomes shed light on interconnected biogeochemical processes in an aquifer system.</title>
        <authorList>
            <person name="Anantharaman K."/>
            <person name="Brown C.T."/>
            <person name="Hug L.A."/>
            <person name="Sharon I."/>
            <person name="Castelle C.J."/>
            <person name="Probst A.J."/>
            <person name="Thomas B.C."/>
            <person name="Singh A."/>
            <person name="Wilkins M.J."/>
            <person name="Karaoz U."/>
            <person name="Brodie E.L."/>
            <person name="Williams K.H."/>
            <person name="Hubbard S.S."/>
            <person name="Banfield J.F."/>
        </authorList>
    </citation>
    <scope>NUCLEOTIDE SEQUENCE [LARGE SCALE GENOMIC DNA]</scope>
</reference>
<accession>A0A1G2ID33</accession>
<dbReference type="STRING" id="1802214.A2908_01715"/>
<dbReference type="NCBIfam" id="TIGR03604">
    <property type="entry name" value="TOMM_cyclo_SagD"/>
    <property type="match status" value="1"/>
</dbReference>
<dbReference type="Gene3D" id="3.30.40.250">
    <property type="match status" value="1"/>
</dbReference>
<protein>
    <recommendedName>
        <fullName evidence="1">YcaO domain-containing protein</fullName>
    </recommendedName>
</protein>
<dbReference type="EMBL" id="MHPA01000022">
    <property type="protein sequence ID" value="OGZ72636.1"/>
    <property type="molecule type" value="Genomic_DNA"/>
</dbReference>
<proteinExistence type="predicted"/>
<dbReference type="PANTHER" id="PTHR37809">
    <property type="entry name" value="RIBOSOMAL PROTEIN S12 METHYLTHIOTRANSFERASE ACCESSORY FACTOR YCAO"/>
    <property type="match status" value="1"/>
</dbReference>
<organism evidence="2 3">
    <name type="scientific">Candidatus Staskawiczbacteria bacterium RIFCSPLOWO2_01_FULL_38_12b</name>
    <dbReference type="NCBI Taxonomy" id="1802214"/>
    <lineage>
        <taxon>Bacteria</taxon>
        <taxon>Candidatus Staskawicziibacteriota</taxon>
    </lineage>
</organism>
<dbReference type="PROSITE" id="PS51664">
    <property type="entry name" value="YCAO"/>
    <property type="match status" value="1"/>
</dbReference>
<evidence type="ECO:0000259" key="1">
    <source>
        <dbReference type="PROSITE" id="PS51664"/>
    </source>
</evidence>
<dbReference type="Gene3D" id="3.30.160.660">
    <property type="match status" value="1"/>
</dbReference>
<sequence>MSTSSGSVQNTIKKIIPAKELKNFKPLLAAPGFVLNSIKKLLVFFEEILGIKLWIEIPEELEDFEPELWDSLMLAAKLKDAGIIQSISRVNKNYPDEIKIPFHYHAKIYGAPGGWNGSGANLFNEEAALRAAIGEGLERYSMLNFLPKNGNFLDTSLEKIKDKALNILKIVGISPEERIARNSVFPLYFDEKTNFRWVKGYSITEEKPVFVPLQLVSYSWRPWREGKEPMLRMFSSTGAAVDSVTEKAILHGLLEIIERDTFFITWLNKLAPRKLGFQKIGDKKLQKIFDSFEEKLLELNLLLLPTDFPCYVILAIIIDRTGVGPAVSVGGTAALSLTEAVEKSISEAIKIRNQTRKMLERAREIQEDLSFDNPASIGIRARALLWARRGMENEIDFLLKGEEINPEDLKDFINPTTSPKEKLDHVIQSLKTGGLEASYVDITPDQAKESGLRSIFTIIPELQPMHIEEALPYFYGSRLHDVPIKLGYLPAKELNKIPHPFI</sequence>
<dbReference type="Proteomes" id="UP000176774">
    <property type="component" value="Unassembled WGS sequence"/>
</dbReference>
<dbReference type="Gene3D" id="3.30.1330.230">
    <property type="match status" value="1"/>
</dbReference>
<dbReference type="Pfam" id="PF02624">
    <property type="entry name" value="YcaO"/>
    <property type="match status" value="1"/>
</dbReference>
<comment type="caution">
    <text evidence="2">The sequence shown here is derived from an EMBL/GenBank/DDBJ whole genome shotgun (WGS) entry which is preliminary data.</text>
</comment>
<dbReference type="InterPro" id="IPR003776">
    <property type="entry name" value="YcaO-like_dom"/>
</dbReference>
<dbReference type="PANTHER" id="PTHR37809:SF1">
    <property type="entry name" value="RIBOSOMAL PROTEIN S12 METHYLTHIOTRANSFERASE ACCESSORY FACTOR YCAO"/>
    <property type="match status" value="1"/>
</dbReference>
<dbReference type="AlphaFoldDB" id="A0A1G2ID33"/>
<evidence type="ECO:0000313" key="3">
    <source>
        <dbReference type="Proteomes" id="UP000176774"/>
    </source>
</evidence>